<feature type="domain" description="Guanylate cyclase" evidence="1">
    <location>
        <begin position="1"/>
        <end position="88"/>
    </location>
</feature>
<dbReference type="PANTHER" id="PTHR43081:SF1">
    <property type="entry name" value="ADENYLATE CYCLASE, TERMINAL-DIFFERENTIATION SPECIFIC"/>
    <property type="match status" value="1"/>
</dbReference>
<dbReference type="PROSITE" id="PS50125">
    <property type="entry name" value="GUANYLATE_CYCLASE_2"/>
    <property type="match status" value="1"/>
</dbReference>
<dbReference type="OrthoDB" id="419500at2759"/>
<keyword evidence="3" id="KW-1185">Reference proteome</keyword>
<dbReference type="PANTHER" id="PTHR43081">
    <property type="entry name" value="ADENYLATE CYCLASE, TERMINAL-DIFFERENTIATION SPECIFIC-RELATED"/>
    <property type="match status" value="1"/>
</dbReference>
<dbReference type="Gene3D" id="3.30.70.1230">
    <property type="entry name" value="Nucleotide cyclase"/>
    <property type="match status" value="1"/>
</dbReference>
<name>A0A812P685_SYMPI</name>
<protein>
    <submittedName>
        <fullName evidence="2">CyaA protein</fullName>
    </submittedName>
</protein>
<dbReference type="Pfam" id="PF00211">
    <property type="entry name" value="Guanylate_cyc"/>
    <property type="match status" value="1"/>
</dbReference>
<feature type="non-terminal residue" evidence="2">
    <location>
        <position position="1"/>
    </location>
</feature>
<dbReference type="InterPro" id="IPR050697">
    <property type="entry name" value="Adenylyl/Guanylyl_Cyclase_3/4"/>
</dbReference>
<comment type="caution">
    <text evidence="2">The sequence shown here is derived from an EMBL/GenBank/DDBJ whole genome shotgun (WGS) entry which is preliminary data.</text>
</comment>
<gene>
    <name evidence="2" type="primary">cyaA</name>
    <name evidence="2" type="ORF">SPIL2461_LOCUS7375</name>
</gene>
<dbReference type="AlphaFoldDB" id="A0A812P685"/>
<accession>A0A812P685</accession>
<evidence type="ECO:0000259" key="1">
    <source>
        <dbReference type="PROSITE" id="PS50125"/>
    </source>
</evidence>
<proteinExistence type="predicted"/>
<dbReference type="Proteomes" id="UP000649617">
    <property type="component" value="Unassembled WGS sequence"/>
</dbReference>
<dbReference type="InterPro" id="IPR001054">
    <property type="entry name" value="A/G_cyclase"/>
</dbReference>
<evidence type="ECO:0000313" key="3">
    <source>
        <dbReference type="Proteomes" id="UP000649617"/>
    </source>
</evidence>
<dbReference type="GO" id="GO:0035556">
    <property type="term" value="P:intracellular signal transduction"/>
    <property type="evidence" value="ECO:0007669"/>
    <property type="project" value="InterPro"/>
</dbReference>
<evidence type="ECO:0000313" key="2">
    <source>
        <dbReference type="EMBL" id="CAE7319848.1"/>
    </source>
</evidence>
<dbReference type="CDD" id="cd07302">
    <property type="entry name" value="CHD"/>
    <property type="match status" value="1"/>
</dbReference>
<dbReference type="InterPro" id="IPR029787">
    <property type="entry name" value="Nucleotide_cyclase"/>
</dbReference>
<organism evidence="2 3">
    <name type="scientific">Symbiodinium pilosum</name>
    <name type="common">Dinoflagellate</name>
    <dbReference type="NCBI Taxonomy" id="2952"/>
    <lineage>
        <taxon>Eukaryota</taxon>
        <taxon>Sar</taxon>
        <taxon>Alveolata</taxon>
        <taxon>Dinophyceae</taxon>
        <taxon>Suessiales</taxon>
        <taxon>Symbiodiniaceae</taxon>
        <taxon>Symbiodinium</taxon>
    </lineage>
</organism>
<reference evidence="2" key="1">
    <citation type="submission" date="2021-02" db="EMBL/GenBank/DDBJ databases">
        <authorList>
            <person name="Dougan E. K."/>
            <person name="Rhodes N."/>
            <person name="Thang M."/>
            <person name="Chan C."/>
        </authorList>
    </citation>
    <scope>NUCLEOTIDE SEQUENCE</scope>
</reference>
<dbReference type="GO" id="GO:0009190">
    <property type="term" value="P:cyclic nucleotide biosynthetic process"/>
    <property type="evidence" value="ECO:0007669"/>
    <property type="project" value="InterPro"/>
</dbReference>
<dbReference type="SUPFAM" id="SSF55073">
    <property type="entry name" value="Nucleotide cyclase"/>
    <property type="match status" value="1"/>
</dbReference>
<dbReference type="EMBL" id="CAJNIZ010011470">
    <property type="protein sequence ID" value="CAE7319848.1"/>
    <property type="molecule type" value="Genomic_DNA"/>
</dbReference>
<sequence>EFIGDAILSVFGAPLRNPQHAEACVKATMKMLKSLDRINAWAKHRELPHIGIRCGVHTGEVLVGNMGFHSRIKYGTMGENASIPSKLEELNKTYSTTNLVSEDTWMNLPPDAFIMRPLDYIYLRSTDPEPSIVYNILAAADDKSTKADRLEKMARVYADGLANYRSQNFKKAGELFSKYIKSMKGKSGKEDAAAKLLLNRCKFYQENPPPRDWDGVWDQATEPS</sequence>